<dbReference type="GO" id="GO:0005506">
    <property type="term" value="F:iron ion binding"/>
    <property type="evidence" value="ECO:0007669"/>
    <property type="project" value="InterPro"/>
</dbReference>
<dbReference type="PRINTS" id="PR00385">
    <property type="entry name" value="P450"/>
</dbReference>
<evidence type="ECO:0000256" key="6">
    <source>
        <dbReference type="ARBA" id="ARBA00023004"/>
    </source>
</evidence>
<reference evidence="11" key="1">
    <citation type="journal article" date="2023" name="Plant J.">
        <title>Genome sequences and population genomics provide insights into the demographic history, inbreeding, and mutation load of two 'living fossil' tree species of Dipteronia.</title>
        <authorList>
            <person name="Feng Y."/>
            <person name="Comes H.P."/>
            <person name="Chen J."/>
            <person name="Zhu S."/>
            <person name="Lu R."/>
            <person name="Zhang X."/>
            <person name="Li P."/>
            <person name="Qiu J."/>
            <person name="Olsen K.M."/>
            <person name="Qiu Y."/>
        </authorList>
    </citation>
    <scope>NUCLEOTIDE SEQUENCE</scope>
    <source>
        <strain evidence="11">NBL</strain>
    </source>
</reference>
<keyword evidence="6 9" id="KW-0408">Iron</keyword>
<dbReference type="GO" id="GO:0004497">
    <property type="term" value="F:monooxygenase activity"/>
    <property type="evidence" value="ECO:0007669"/>
    <property type="project" value="UniProtKB-KW"/>
</dbReference>
<evidence type="ECO:0000256" key="2">
    <source>
        <dbReference type="ARBA" id="ARBA00010617"/>
    </source>
</evidence>
<comment type="cofactor">
    <cofactor evidence="9">
        <name>heme</name>
        <dbReference type="ChEBI" id="CHEBI:30413"/>
    </cofactor>
</comment>
<evidence type="ECO:0000256" key="8">
    <source>
        <dbReference type="ARBA" id="ARBA00023136"/>
    </source>
</evidence>
<dbReference type="FunFam" id="1.10.630.10:FF:000023">
    <property type="entry name" value="Cytochrome P450 family protein"/>
    <property type="match status" value="2"/>
</dbReference>
<proteinExistence type="inferred from homology"/>
<dbReference type="Gene3D" id="1.10.630.10">
    <property type="entry name" value="Cytochrome P450"/>
    <property type="match status" value="2"/>
</dbReference>
<comment type="subcellular location">
    <subcellularLocation>
        <location evidence="1">Membrane</location>
    </subcellularLocation>
</comment>
<dbReference type="GO" id="GO:0016020">
    <property type="term" value="C:membrane"/>
    <property type="evidence" value="ECO:0007669"/>
    <property type="project" value="UniProtKB-SubCell"/>
</dbReference>
<sequence length="1012" mass="115587">MFLHFVLFVALYILTDHLIKKIRNLPPSPFPTLPIIGHLYLFKKPLHRSLSKISSKYGPILLLKFGSHSVLLVTSPSAAEECFTKNDIVFANRPHLLAGKHIGYNYTNLVWAPYGDHWRNLRKISSLEILSNNRLQTLSFVRMDEIRSVVRRLYQHNHQNQTVEMQSVFFELTLNVMMRMIAGKRYYGENVAEIDREAKVFREIVIETFRLGGASNIGDFLPLLRWVGFGGLEKKLMILQQKRERFMQNLVEECRRRMEISDKQSENYVDGSGNKKNMIQVMLSLQKLELEYYTDENIRSLMMVLLIAGTDTSAGTMEWAMSLLLNNPDILKKAQVEIDNQIGSDHLIDEIDLAKLPYLRCIINETLRMYPVGPLLVPHESSEDCKIGGYHIPRGTMLLVNMWAIQNDPKNWEEPRKFKPERFEGFEGTRDGFKLVPFGSGRRSCPGESLAMRMLGLALGSLIQCFEWERVGEEMVDMTEGSGLTLSKAQPLQAKYRPQNSHSGTIIMILHFVLFAALYMLTNHLIKKIKNLPPSPFSTLPIIGHLYLFKKPLHRSLSKISSKYGHILFLKFGSRPVLVVSSPSAAEDCFTKNDVVFANRPRLLAGKYLGSNYTSLSWVPYGDHWRNLRRISSLEILSTNRLQALSSIRMDEVKSLIHRMYRNQNQEVEMKPVFFEFTLNVMMRMIAGKRYHGDENDAGNYEEAKRIQEIVTQTFRLGGATNVVDFLPVLKWVGFGGVEKRLMVLGKKRDRFMQDLIEEHRTKKESDKSEDCLFDGDKKKSMIEVLLSLQESEPQCYSDEIISSLMIVLLIAGTDTSAGTMEWAMSLLLNNPNILKKAQTEIDNIIGLDHLINESDLAKLPYLNCIINETLRLYPAAPLSVPRESSEDCNVGGFHVPRGTMLLVNMWRIQNDPEIWGDPGNFRPERFEVFEGKKSDGFKLLAFGSGRRSCPGDRLATRMVGLALGSLLQCFEWERISEEMVDMTEGNGVTLPMAHPLQAKCRPRTTTLLNLL</sequence>
<evidence type="ECO:0000256" key="9">
    <source>
        <dbReference type="PIRSR" id="PIRSR602401-1"/>
    </source>
</evidence>
<dbReference type="CDD" id="cd20653">
    <property type="entry name" value="CYP81"/>
    <property type="match status" value="2"/>
</dbReference>
<evidence type="ECO:0000313" key="12">
    <source>
        <dbReference type="Proteomes" id="UP001281410"/>
    </source>
</evidence>
<dbReference type="InterPro" id="IPR002401">
    <property type="entry name" value="Cyt_P450_E_grp-I"/>
</dbReference>
<keyword evidence="8" id="KW-0472">Membrane</keyword>
<evidence type="ECO:0000256" key="3">
    <source>
        <dbReference type="ARBA" id="ARBA00022617"/>
    </source>
</evidence>
<evidence type="ECO:0000313" key="11">
    <source>
        <dbReference type="EMBL" id="KAK3231274.1"/>
    </source>
</evidence>
<dbReference type="Proteomes" id="UP001281410">
    <property type="component" value="Unassembled WGS sequence"/>
</dbReference>
<protein>
    <recommendedName>
        <fullName evidence="13">Cytochrome P450</fullName>
    </recommendedName>
</protein>
<keyword evidence="5" id="KW-0560">Oxidoreductase</keyword>
<accession>A0AAE0B8Y6</accession>
<evidence type="ECO:0000256" key="10">
    <source>
        <dbReference type="SAM" id="SignalP"/>
    </source>
</evidence>
<dbReference type="SUPFAM" id="SSF48264">
    <property type="entry name" value="Cytochrome P450"/>
    <property type="match status" value="2"/>
</dbReference>
<gene>
    <name evidence="11" type="ORF">Dsin_003155</name>
</gene>
<dbReference type="PANTHER" id="PTHR47947">
    <property type="entry name" value="CYTOCHROME P450 82C3-RELATED"/>
    <property type="match status" value="1"/>
</dbReference>
<dbReference type="GO" id="GO:0016705">
    <property type="term" value="F:oxidoreductase activity, acting on paired donors, with incorporation or reduction of molecular oxygen"/>
    <property type="evidence" value="ECO:0007669"/>
    <property type="project" value="InterPro"/>
</dbReference>
<dbReference type="Pfam" id="PF00067">
    <property type="entry name" value="p450"/>
    <property type="match status" value="2"/>
</dbReference>
<feature type="binding site" description="axial binding residue" evidence="9">
    <location>
        <position position="950"/>
    </location>
    <ligand>
        <name>heme</name>
        <dbReference type="ChEBI" id="CHEBI:30413"/>
    </ligand>
    <ligandPart>
        <name>Fe</name>
        <dbReference type="ChEBI" id="CHEBI:18248"/>
    </ligandPart>
</feature>
<dbReference type="EMBL" id="JANJYJ010000001">
    <property type="protein sequence ID" value="KAK3231274.1"/>
    <property type="molecule type" value="Genomic_DNA"/>
</dbReference>
<dbReference type="AlphaFoldDB" id="A0AAE0B8Y6"/>
<keyword evidence="3 9" id="KW-0349">Heme</keyword>
<comment type="similarity">
    <text evidence="2">Belongs to the cytochrome P450 family.</text>
</comment>
<name>A0AAE0B8Y6_9ROSI</name>
<dbReference type="InterPro" id="IPR050651">
    <property type="entry name" value="Plant_Cytochrome_P450_Monoox"/>
</dbReference>
<dbReference type="PANTHER" id="PTHR47947:SF24">
    <property type="entry name" value="ISOFLAVONE 2'-HYDROXYLASE-LIKE"/>
    <property type="match status" value="1"/>
</dbReference>
<evidence type="ECO:0000256" key="5">
    <source>
        <dbReference type="ARBA" id="ARBA00023002"/>
    </source>
</evidence>
<evidence type="ECO:0000256" key="4">
    <source>
        <dbReference type="ARBA" id="ARBA00022723"/>
    </source>
</evidence>
<dbReference type="InterPro" id="IPR001128">
    <property type="entry name" value="Cyt_P450"/>
</dbReference>
<evidence type="ECO:0008006" key="13">
    <source>
        <dbReference type="Google" id="ProtNLM"/>
    </source>
</evidence>
<dbReference type="PROSITE" id="PS00086">
    <property type="entry name" value="CYTOCHROME_P450"/>
    <property type="match status" value="2"/>
</dbReference>
<keyword evidence="4 9" id="KW-0479">Metal-binding</keyword>
<dbReference type="InterPro" id="IPR017972">
    <property type="entry name" value="Cyt_P450_CS"/>
</dbReference>
<keyword evidence="10" id="KW-0732">Signal</keyword>
<feature type="chain" id="PRO_5042266074" description="Cytochrome P450" evidence="10">
    <location>
        <begin position="18"/>
        <end position="1012"/>
    </location>
</feature>
<dbReference type="InterPro" id="IPR036396">
    <property type="entry name" value="Cyt_P450_sf"/>
</dbReference>
<dbReference type="GO" id="GO:0020037">
    <property type="term" value="F:heme binding"/>
    <property type="evidence" value="ECO:0007669"/>
    <property type="project" value="InterPro"/>
</dbReference>
<organism evidence="11 12">
    <name type="scientific">Dipteronia sinensis</name>
    <dbReference type="NCBI Taxonomy" id="43782"/>
    <lineage>
        <taxon>Eukaryota</taxon>
        <taxon>Viridiplantae</taxon>
        <taxon>Streptophyta</taxon>
        <taxon>Embryophyta</taxon>
        <taxon>Tracheophyta</taxon>
        <taxon>Spermatophyta</taxon>
        <taxon>Magnoliopsida</taxon>
        <taxon>eudicotyledons</taxon>
        <taxon>Gunneridae</taxon>
        <taxon>Pentapetalae</taxon>
        <taxon>rosids</taxon>
        <taxon>malvids</taxon>
        <taxon>Sapindales</taxon>
        <taxon>Sapindaceae</taxon>
        <taxon>Hippocastanoideae</taxon>
        <taxon>Acereae</taxon>
        <taxon>Dipteronia</taxon>
    </lineage>
</organism>
<evidence type="ECO:0000256" key="7">
    <source>
        <dbReference type="ARBA" id="ARBA00023033"/>
    </source>
</evidence>
<keyword evidence="12" id="KW-1185">Reference proteome</keyword>
<keyword evidence="7" id="KW-0503">Monooxygenase</keyword>
<dbReference type="PRINTS" id="PR00463">
    <property type="entry name" value="EP450I"/>
</dbReference>
<comment type="caution">
    <text evidence="11">The sequence shown here is derived from an EMBL/GenBank/DDBJ whole genome shotgun (WGS) entry which is preliminary data.</text>
</comment>
<feature type="signal peptide" evidence="10">
    <location>
        <begin position="1"/>
        <end position="17"/>
    </location>
</feature>
<evidence type="ECO:0000256" key="1">
    <source>
        <dbReference type="ARBA" id="ARBA00004370"/>
    </source>
</evidence>